<gene>
    <name evidence="1" type="ORF">F5148DRAFT_399732</name>
</gene>
<sequence length="183" mass="20362">MLLCMDCMTHSPLSLTHERDSSKTHTPTAVNQLPLSRSRSITATTAIRRSIARHLALTQAFLVFTPSPCPFARKIKISETRTKDCWLSRQNHYLARDRSHSVDSITPHQHQHDQGKRTNHARDAHYPYCGSHSLFLCPKNTSGRTGGYSGEIGSATGTMIRNENETRTENGSAHGGSTPRPRS</sequence>
<proteinExistence type="predicted"/>
<name>A0ACC0U001_9AGAM</name>
<reference evidence="1" key="1">
    <citation type="submission" date="2021-03" db="EMBL/GenBank/DDBJ databases">
        <title>Evolutionary priming and transition to the ectomycorrhizal habit in an iconic lineage of mushroom-forming fungi: is preadaptation a requirement?</title>
        <authorList>
            <consortium name="DOE Joint Genome Institute"/>
            <person name="Looney B.P."/>
            <person name="Miyauchi S."/>
            <person name="Morin E."/>
            <person name="Drula E."/>
            <person name="Courty P.E."/>
            <person name="Chicoki N."/>
            <person name="Fauchery L."/>
            <person name="Kohler A."/>
            <person name="Kuo A."/>
            <person name="LaButti K."/>
            <person name="Pangilinan J."/>
            <person name="Lipzen A."/>
            <person name="Riley R."/>
            <person name="Andreopoulos W."/>
            <person name="He G."/>
            <person name="Johnson J."/>
            <person name="Barry K.W."/>
            <person name="Grigoriev I.V."/>
            <person name="Nagy L."/>
            <person name="Hibbett D."/>
            <person name="Henrissat B."/>
            <person name="Matheny P.B."/>
            <person name="Labbe J."/>
            <person name="Martin A.F."/>
        </authorList>
    </citation>
    <scope>NUCLEOTIDE SEQUENCE</scope>
    <source>
        <strain evidence="1">BPL698</strain>
    </source>
</reference>
<protein>
    <submittedName>
        <fullName evidence="1">Uncharacterized protein</fullName>
    </submittedName>
</protein>
<organism evidence="1 2">
    <name type="scientific">Russula earlei</name>
    <dbReference type="NCBI Taxonomy" id="71964"/>
    <lineage>
        <taxon>Eukaryota</taxon>
        <taxon>Fungi</taxon>
        <taxon>Dikarya</taxon>
        <taxon>Basidiomycota</taxon>
        <taxon>Agaricomycotina</taxon>
        <taxon>Agaricomycetes</taxon>
        <taxon>Russulales</taxon>
        <taxon>Russulaceae</taxon>
        <taxon>Russula</taxon>
    </lineage>
</organism>
<accession>A0ACC0U001</accession>
<evidence type="ECO:0000313" key="2">
    <source>
        <dbReference type="Proteomes" id="UP001207468"/>
    </source>
</evidence>
<comment type="caution">
    <text evidence="1">The sequence shown here is derived from an EMBL/GenBank/DDBJ whole genome shotgun (WGS) entry which is preliminary data.</text>
</comment>
<keyword evidence="2" id="KW-1185">Reference proteome</keyword>
<evidence type="ECO:0000313" key="1">
    <source>
        <dbReference type="EMBL" id="KAI9455111.1"/>
    </source>
</evidence>
<dbReference type="EMBL" id="JAGFNK010000257">
    <property type="protein sequence ID" value="KAI9455111.1"/>
    <property type="molecule type" value="Genomic_DNA"/>
</dbReference>
<dbReference type="Proteomes" id="UP001207468">
    <property type="component" value="Unassembled WGS sequence"/>
</dbReference>